<dbReference type="OrthoDB" id="9800174at2"/>
<evidence type="ECO:0000313" key="14">
    <source>
        <dbReference type="Proteomes" id="UP000003704"/>
    </source>
</evidence>
<evidence type="ECO:0000256" key="8">
    <source>
        <dbReference type="ARBA" id="ARBA00023056"/>
    </source>
</evidence>
<dbReference type="PANTHER" id="PTHR43651:SF3">
    <property type="entry name" value="1,4-ALPHA-GLUCAN-BRANCHING ENZYME"/>
    <property type="match status" value="1"/>
</dbReference>
<dbReference type="GO" id="GO:0003844">
    <property type="term" value="F:1,4-alpha-glucan branching enzyme activity"/>
    <property type="evidence" value="ECO:0007669"/>
    <property type="project" value="UniProtKB-UniRule"/>
</dbReference>
<feature type="active site" description="Nucleophile" evidence="10 11">
    <location>
        <position position="420"/>
    </location>
</feature>
<comment type="subunit">
    <text evidence="10">Monomer.</text>
</comment>
<dbReference type="Gene3D" id="3.20.20.80">
    <property type="entry name" value="Glycosidases"/>
    <property type="match status" value="1"/>
</dbReference>
<organism evidence="13 14">
    <name type="scientific">Hydrocarboniphaga effusa AP103</name>
    <dbReference type="NCBI Taxonomy" id="1172194"/>
    <lineage>
        <taxon>Bacteria</taxon>
        <taxon>Pseudomonadati</taxon>
        <taxon>Pseudomonadota</taxon>
        <taxon>Gammaproteobacteria</taxon>
        <taxon>Nevskiales</taxon>
        <taxon>Nevskiaceae</taxon>
        <taxon>Hydrocarboniphaga</taxon>
    </lineage>
</organism>
<dbReference type="InterPro" id="IPR044143">
    <property type="entry name" value="GlgB_N_E_set_prok"/>
</dbReference>
<evidence type="ECO:0000256" key="10">
    <source>
        <dbReference type="HAMAP-Rule" id="MF_00685"/>
    </source>
</evidence>
<keyword evidence="8 10" id="KW-0320">Glycogen biosynthesis</keyword>
<name>I7ZJW2_9GAMM</name>
<dbReference type="GO" id="GO:0004553">
    <property type="term" value="F:hydrolase activity, hydrolyzing O-glycosyl compounds"/>
    <property type="evidence" value="ECO:0007669"/>
    <property type="project" value="InterPro"/>
</dbReference>
<dbReference type="InterPro" id="IPR017853">
    <property type="entry name" value="GH"/>
</dbReference>
<dbReference type="CDD" id="cd11322">
    <property type="entry name" value="AmyAc_Glg_BE"/>
    <property type="match status" value="1"/>
</dbReference>
<evidence type="ECO:0000259" key="12">
    <source>
        <dbReference type="SMART" id="SM00642"/>
    </source>
</evidence>
<dbReference type="CDD" id="cd02855">
    <property type="entry name" value="E_set_GBE_prok_N"/>
    <property type="match status" value="1"/>
</dbReference>
<comment type="pathway">
    <text evidence="3 10">Glycan biosynthesis; glycogen biosynthesis.</text>
</comment>
<dbReference type="PIRSF" id="PIRSF000463">
    <property type="entry name" value="GlgB"/>
    <property type="match status" value="1"/>
</dbReference>
<dbReference type="RefSeq" id="WP_007185112.1">
    <property type="nucleotide sequence ID" value="NZ_AKGD01000001.1"/>
</dbReference>
<evidence type="ECO:0000256" key="2">
    <source>
        <dbReference type="ARBA" id="ARBA00002953"/>
    </source>
</evidence>
<dbReference type="Gene3D" id="2.60.40.10">
    <property type="entry name" value="Immunoglobulins"/>
    <property type="match status" value="1"/>
</dbReference>
<dbReference type="InterPro" id="IPR006047">
    <property type="entry name" value="GH13_cat_dom"/>
</dbReference>
<evidence type="ECO:0000256" key="1">
    <source>
        <dbReference type="ARBA" id="ARBA00000826"/>
    </source>
</evidence>
<dbReference type="InterPro" id="IPR013783">
    <property type="entry name" value="Ig-like_fold"/>
</dbReference>
<dbReference type="InterPro" id="IPR004193">
    <property type="entry name" value="Glyco_hydro_13_N"/>
</dbReference>
<dbReference type="Pfam" id="PF22019">
    <property type="entry name" value="GlgB_N"/>
    <property type="match status" value="1"/>
</dbReference>
<evidence type="ECO:0000256" key="3">
    <source>
        <dbReference type="ARBA" id="ARBA00004964"/>
    </source>
</evidence>
<dbReference type="NCBIfam" id="NF008967">
    <property type="entry name" value="PRK12313.1"/>
    <property type="match status" value="1"/>
</dbReference>
<comment type="caution">
    <text evidence="13">The sequence shown here is derived from an EMBL/GenBank/DDBJ whole genome shotgun (WGS) entry which is preliminary data.</text>
</comment>
<dbReference type="AlphaFoldDB" id="I7ZJW2"/>
<keyword evidence="6 10" id="KW-0328">Glycosyltransferase</keyword>
<keyword evidence="5 10" id="KW-0321">Glycogen metabolism</keyword>
<dbReference type="NCBIfam" id="NF003811">
    <property type="entry name" value="PRK05402.1"/>
    <property type="match status" value="1"/>
</dbReference>
<dbReference type="EC" id="2.4.1.18" evidence="10"/>
<keyword evidence="9 10" id="KW-0119">Carbohydrate metabolism</keyword>
<dbReference type="UniPathway" id="UPA00164"/>
<dbReference type="FunFam" id="2.60.40.1180:FF:000002">
    <property type="entry name" value="1,4-alpha-glucan branching enzyme GlgB"/>
    <property type="match status" value="1"/>
</dbReference>
<accession>I7ZJW2</accession>
<dbReference type="SMART" id="SM00642">
    <property type="entry name" value="Aamy"/>
    <property type="match status" value="1"/>
</dbReference>
<protein>
    <recommendedName>
        <fullName evidence="10">1,4-alpha-glucan branching enzyme GlgB</fullName>
        <ecNumber evidence="10">2.4.1.18</ecNumber>
    </recommendedName>
    <alternativeName>
        <fullName evidence="10">1,4-alpha-D-glucan:1,4-alpha-D-glucan 6-glucosyl-transferase</fullName>
    </alternativeName>
    <alternativeName>
        <fullName evidence="10">Alpha-(1-&gt;4)-glucan branching enzyme</fullName>
    </alternativeName>
    <alternativeName>
        <fullName evidence="10">Glycogen branching enzyme</fullName>
        <shortName evidence="10">BE</shortName>
    </alternativeName>
</protein>
<dbReference type="Gene3D" id="2.60.40.1180">
    <property type="entry name" value="Golgi alpha-mannosidase II"/>
    <property type="match status" value="1"/>
</dbReference>
<dbReference type="Pfam" id="PF00128">
    <property type="entry name" value="Alpha-amylase"/>
    <property type="match status" value="1"/>
</dbReference>
<proteinExistence type="inferred from homology"/>
<dbReference type="GO" id="GO:0043169">
    <property type="term" value="F:cation binding"/>
    <property type="evidence" value="ECO:0007669"/>
    <property type="project" value="InterPro"/>
</dbReference>
<dbReference type="FunFam" id="3.20.20.80:FF:000003">
    <property type="entry name" value="1,4-alpha-glucan branching enzyme GlgB"/>
    <property type="match status" value="1"/>
</dbReference>
<feature type="active site" description="Proton donor" evidence="10 11">
    <location>
        <position position="473"/>
    </location>
</feature>
<sequence length="739" mass="83073">MKLAHEEVSAFGGPPLPDAGALDALIRGAHGDPFALLGPRRSGNATAVYTLQPGAEAVQLVSRDSGELLCELRKRHPAGFFSGDYPGHEPYRLRIVWPGGAEQITDDAYAFGPLLSDRDLEQLADGVHPHYGDTLGAHVMSIDGIAGTRFTVWAPNAQRVSVIGDFNSWDGRRHPMRLRHRAGVWELFIPGVEAGMLYKFELLSRWGERIEKADPVARATEVAPSTASVVADPRPLHWTDEAWMRRRAERQAADAPISVYEMHTGSWLRIMEEAGRSPSWDELADRLVPYVAGLGFTHIELMPIMEHPFYGSWGYQPLGLYAPTARHGRPEDFARFVDRCHAANIGVILDWVPAHFPTDAHGLARFDGTACYEHENPFEGFHKDWNTYIYNLGRNEVRNFLLGSAIEWVERYHIDALRVDAVASMLYRDYSRDHGEWVPNQYGGRENLESIAFLREMNQLIHERCPGAITIAEESTAWPQVSGKVEDGGLGFHFKWNMGWMHDTLHYLQTDPIYRRWDHDAMTFGLVYAFSERFMLPLSHDEVVYGKGSLINKMPGDAWQQFANLRAYFGFMWAHPGKKLLFMGGEIAQRREWNHDGSIEWDLLDDPRHRGMQKLVRDLNALYAARPALHRLDANPDGFSWVITDDRDNGVFAFLRWPGDGGAPVLVVSNFTPVRRNGYRIGVPFAGWWSELLNTDAADYAGSNAGNGGGAQTDSQWANGHAQSLQLSLPALSTLWLSP</sequence>
<evidence type="ECO:0000256" key="7">
    <source>
        <dbReference type="ARBA" id="ARBA00022679"/>
    </source>
</evidence>
<comment type="function">
    <text evidence="2 10">Catalyzes the formation of the alpha-1,6-glucosidic linkages in glycogen by scission of a 1,4-alpha-linked oligosaccharide from growing alpha-1,4-glucan chains and the subsequent attachment of the oligosaccharide to the alpha-1,6 position.</text>
</comment>
<dbReference type="InterPro" id="IPR013780">
    <property type="entry name" value="Glyco_hydro_b"/>
</dbReference>
<comment type="similarity">
    <text evidence="4 10">Belongs to the glycosyl hydrolase 13 family. GlgB subfamily.</text>
</comment>
<dbReference type="InterPro" id="IPR037439">
    <property type="entry name" value="Branching_enzy"/>
</dbReference>
<dbReference type="HAMAP" id="MF_00685">
    <property type="entry name" value="GlgB"/>
    <property type="match status" value="1"/>
</dbReference>
<dbReference type="GO" id="GO:0005829">
    <property type="term" value="C:cytosol"/>
    <property type="evidence" value="ECO:0007669"/>
    <property type="project" value="TreeGrafter"/>
</dbReference>
<evidence type="ECO:0000256" key="11">
    <source>
        <dbReference type="PIRSR" id="PIRSR000463-1"/>
    </source>
</evidence>
<evidence type="ECO:0000256" key="6">
    <source>
        <dbReference type="ARBA" id="ARBA00022676"/>
    </source>
</evidence>
<dbReference type="InterPro" id="IPR014756">
    <property type="entry name" value="Ig_E-set"/>
</dbReference>
<dbReference type="Proteomes" id="UP000003704">
    <property type="component" value="Unassembled WGS sequence"/>
</dbReference>
<keyword evidence="7 10" id="KW-0808">Transferase</keyword>
<evidence type="ECO:0000256" key="9">
    <source>
        <dbReference type="ARBA" id="ARBA00023277"/>
    </source>
</evidence>
<dbReference type="InterPro" id="IPR006048">
    <property type="entry name" value="A-amylase/branching_C"/>
</dbReference>
<dbReference type="STRING" id="1172194.WQQ_21690"/>
<dbReference type="SUPFAM" id="SSF51445">
    <property type="entry name" value="(Trans)glycosidases"/>
    <property type="match status" value="1"/>
</dbReference>
<dbReference type="SUPFAM" id="SSF81296">
    <property type="entry name" value="E set domains"/>
    <property type="match status" value="2"/>
</dbReference>
<dbReference type="EMBL" id="AKGD01000001">
    <property type="protein sequence ID" value="EIT72032.1"/>
    <property type="molecule type" value="Genomic_DNA"/>
</dbReference>
<dbReference type="InterPro" id="IPR006407">
    <property type="entry name" value="GlgB"/>
</dbReference>
<dbReference type="PATRIC" id="fig|1172194.4.peg.2094"/>
<dbReference type="Pfam" id="PF02806">
    <property type="entry name" value="Alpha-amylase_C"/>
    <property type="match status" value="1"/>
</dbReference>
<keyword evidence="14" id="KW-1185">Reference proteome</keyword>
<dbReference type="SUPFAM" id="SSF51011">
    <property type="entry name" value="Glycosyl hydrolase domain"/>
    <property type="match status" value="1"/>
</dbReference>
<dbReference type="FunFam" id="2.60.40.10:FF:000169">
    <property type="entry name" value="1,4-alpha-glucan branching enzyme GlgB"/>
    <property type="match status" value="1"/>
</dbReference>
<evidence type="ECO:0000256" key="5">
    <source>
        <dbReference type="ARBA" id="ARBA00022600"/>
    </source>
</evidence>
<dbReference type="InterPro" id="IPR054169">
    <property type="entry name" value="GlgB_N"/>
</dbReference>
<dbReference type="Pfam" id="PF02922">
    <property type="entry name" value="CBM_48"/>
    <property type="match status" value="1"/>
</dbReference>
<gene>
    <name evidence="10" type="primary">glgB</name>
    <name evidence="13" type="ORF">WQQ_21690</name>
</gene>
<reference evidence="13 14" key="1">
    <citation type="journal article" date="2012" name="J. Bacteriol.">
        <title>Genome Sequence of n-Alkane-Degrading Hydrocarboniphaga effusa Strain AP103T (ATCC BAA-332T).</title>
        <authorList>
            <person name="Chang H.K."/>
            <person name="Zylstra G.J."/>
            <person name="Chae J.C."/>
        </authorList>
    </citation>
    <scope>NUCLEOTIDE SEQUENCE [LARGE SCALE GENOMIC DNA]</scope>
    <source>
        <strain evidence="13 14">AP103</strain>
    </source>
</reference>
<dbReference type="GO" id="GO:0005978">
    <property type="term" value="P:glycogen biosynthetic process"/>
    <property type="evidence" value="ECO:0007669"/>
    <property type="project" value="UniProtKB-UniRule"/>
</dbReference>
<evidence type="ECO:0000313" key="13">
    <source>
        <dbReference type="EMBL" id="EIT72032.1"/>
    </source>
</evidence>
<evidence type="ECO:0000256" key="4">
    <source>
        <dbReference type="ARBA" id="ARBA00009000"/>
    </source>
</evidence>
<dbReference type="NCBIfam" id="TIGR01515">
    <property type="entry name" value="branching_enzym"/>
    <property type="match status" value="1"/>
</dbReference>
<dbReference type="PANTHER" id="PTHR43651">
    <property type="entry name" value="1,4-ALPHA-GLUCAN-BRANCHING ENZYME"/>
    <property type="match status" value="1"/>
</dbReference>
<comment type="catalytic activity">
    <reaction evidence="1 10">
        <text>Transfers a segment of a (1-&gt;4)-alpha-D-glucan chain to a primary hydroxy group in a similar glucan chain.</text>
        <dbReference type="EC" id="2.4.1.18"/>
    </reaction>
</comment>
<feature type="domain" description="Glycosyl hydrolase family 13 catalytic" evidence="12">
    <location>
        <begin position="265"/>
        <end position="608"/>
    </location>
</feature>